<evidence type="ECO:0000256" key="4">
    <source>
        <dbReference type="ARBA" id="ARBA00023088"/>
    </source>
</evidence>
<dbReference type="NCBIfam" id="TIGR01168">
    <property type="entry name" value="YSIRK_signal"/>
    <property type="match status" value="1"/>
</dbReference>
<keyword evidence="6" id="KW-0812">Transmembrane</keyword>
<feature type="domain" description="Gram-positive cocci surface proteins LPxTG" evidence="7">
    <location>
        <begin position="704"/>
        <end position="737"/>
    </location>
</feature>
<organism evidence="8 9">
    <name type="scientific">Lactobacillus xujianguonis</name>
    <dbReference type="NCBI Taxonomy" id="2495899"/>
    <lineage>
        <taxon>Bacteria</taxon>
        <taxon>Bacillati</taxon>
        <taxon>Bacillota</taxon>
        <taxon>Bacilli</taxon>
        <taxon>Lactobacillales</taxon>
        <taxon>Lactobacillaceae</taxon>
        <taxon>Lactobacillus</taxon>
    </lineage>
</organism>
<dbReference type="Pfam" id="PF00746">
    <property type="entry name" value="Gram_pos_anchor"/>
    <property type="match status" value="1"/>
</dbReference>
<keyword evidence="4" id="KW-0572">Peptidoglycan-anchor</keyword>
<comment type="caution">
    <text evidence="8">The sequence shown here is derived from an EMBL/GenBank/DDBJ whole genome shotgun (WGS) entry which is preliminary data.</text>
</comment>
<dbReference type="EMBL" id="RXIA01000026">
    <property type="protein sequence ID" value="RVU70231.1"/>
    <property type="molecule type" value="Genomic_DNA"/>
</dbReference>
<dbReference type="InterPro" id="IPR008966">
    <property type="entry name" value="Adhesion_dom_sf"/>
</dbReference>
<keyword evidence="2" id="KW-0964">Secreted</keyword>
<accession>A0A437STG3</accession>
<dbReference type="PROSITE" id="PS50847">
    <property type="entry name" value="GRAM_POS_ANCHORING"/>
    <property type="match status" value="1"/>
</dbReference>
<dbReference type="Proteomes" id="UP000288291">
    <property type="component" value="Unassembled WGS sequence"/>
</dbReference>
<feature type="compositionally biased region" description="Polar residues" evidence="5">
    <location>
        <begin position="40"/>
        <end position="55"/>
    </location>
</feature>
<protein>
    <submittedName>
        <fullName evidence="8">LPXTG cell wall anchor domain-containing protein</fullName>
    </submittedName>
</protein>
<dbReference type="NCBIfam" id="TIGR01167">
    <property type="entry name" value="LPXTG_anchor"/>
    <property type="match status" value="1"/>
</dbReference>
<dbReference type="AlphaFoldDB" id="A0A437STG3"/>
<evidence type="ECO:0000256" key="3">
    <source>
        <dbReference type="ARBA" id="ARBA00022729"/>
    </source>
</evidence>
<dbReference type="SUPFAM" id="SSF49401">
    <property type="entry name" value="Bacterial adhesins"/>
    <property type="match status" value="1"/>
</dbReference>
<sequence length="737" mass="81461">MFNKFEKEPKYGLRKFSVGLCAAILGTAFFLNTNEIKADTTTQETEQSVVSQNKSSENKEQADEKSTVNQNNDEAVKQSQAPANEQTSNENPAPAENKENSETVDASQQENTTQENVGPVTAEKPVATTKVVPEYKDPDPNSVTKNGDQEMTVKWTDTKAHRQDVMAGQTNVDLQISVNNLPAAKQGQSFNLQVGNPTQWQIQNDPNVGEDFTVTVNHENNDFTITANKDYNGQNGAASFTLPVTLMPKAAAFNVETDATINITMTDPEHQTMFKQDVNVNVKPLVDKVNNERVKVFVIKYGTDDSNVPQEDQGKKVLQWGLYWNYGQNPLTDVYFQQTFSTGQTIIPQSIKVFEIPDRSWVVNQNGNRINLDNVYQKITTYKESTAFEDLLKSGVNDTKNKITIAQNGPFMLGNENASDKIFFIQLDTLPSEEALQNWTKGDDDPYSKLYMGDSTANLQSLDGFEYTNFLNNGQSTANLGNYTANVYFINKDQTDKELAKVIGVNSTDANTNISFAGLNQVVAKLEKDGYVLDGIATGANSTKLDLATSPIQAKALLASADPFGNFAVAPKNFTLVFLVKLLQLKNLVRMIQTRTSQLLPVIIRTNHKHRTRSNQLTIMSKSQNVASHPEAEPEANNDQNYEETVRPLANKKQEAEKQSQAKQKEAATRKPKTATADPQVAPVKQLHYTLGQAKSNNDQRATLPKTGAKQSNFAVLGGLVLAMVAAFGLADRKRKN</sequence>
<dbReference type="InterPro" id="IPR019931">
    <property type="entry name" value="LPXTG_anchor"/>
</dbReference>
<dbReference type="InterPro" id="IPR005877">
    <property type="entry name" value="YSIRK_signal_dom"/>
</dbReference>
<evidence type="ECO:0000256" key="2">
    <source>
        <dbReference type="ARBA" id="ARBA00022525"/>
    </source>
</evidence>
<evidence type="ECO:0000256" key="1">
    <source>
        <dbReference type="ARBA" id="ARBA00022512"/>
    </source>
</evidence>
<evidence type="ECO:0000256" key="6">
    <source>
        <dbReference type="SAM" id="Phobius"/>
    </source>
</evidence>
<feature type="compositionally biased region" description="Basic and acidic residues" evidence="5">
    <location>
        <begin position="56"/>
        <end position="66"/>
    </location>
</feature>
<evidence type="ECO:0000259" key="7">
    <source>
        <dbReference type="PROSITE" id="PS50847"/>
    </source>
</evidence>
<proteinExistence type="predicted"/>
<dbReference type="Pfam" id="PF04650">
    <property type="entry name" value="YSIRK_signal"/>
    <property type="match status" value="1"/>
</dbReference>
<feature type="transmembrane region" description="Helical" evidence="6">
    <location>
        <begin position="714"/>
        <end position="731"/>
    </location>
</feature>
<keyword evidence="6" id="KW-0472">Membrane</keyword>
<feature type="region of interest" description="Disordered" evidence="5">
    <location>
        <begin position="611"/>
        <end position="684"/>
    </location>
</feature>
<keyword evidence="3" id="KW-0732">Signal</keyword>
<keyword evidence="6" id="KW-1133">Transmembrane helix</keyword>
<name>A0A437STG3_9LACO</name>
<evidence type="ECO:0000256" key="5">
    <source>
        <dbReference type="SAM" id="MobiDB-lite"/>
    </source>
</evidence>
<feature type="region of interest" description="Disordered" evidence="5">
    <location>
        <begin position="40"/>
        <end position="147"/>
    </location>
</feature>
<feature type="compositionally biased region" description="Polar residues" evidence="5">
    <location>
        <begin position="614"/>
        <end position="627"/>
    </location>
</feature>
<feature type="compositionally biased region" description="Polar residues" evidence="5">
    <location>
        <begin position="103"/>
        <end position="116"/>
    </location>
</feature>
<reference evidence="8 9" key="1">
    <citation type="submission" date="2018-12" db="EMBL/GenBank/DDBJ databases">
        <authorList>
            <person name="Meng J."/>
        </authorList>
    </citation>
    <scope>NUCLEOTIDE SEQUENCE [LARGE SCALE GENOMIC DNA]</scope>
    <source>
        <strain evidence="8 9">HT111-2</strain>
    </source>
</reference>
<keyword evidence="9" id="KW-1185">Reference proteome</keyword>
<evidence type="ECO:0000313" key="9">
    <source>
        <dbReference type="Proteomes" id="UP000288291"/>
    </source>
</evidence>
<feature type="compositionally biased region" description="Basic and acidic residues" evidence="5">
    <location>
        <begin position="652"/>
        <end position="669"/>
    </location>
</feature>
<gene>
    <name evidence="8" type="ORF">EJK17_08775</name>
</gene>
<feature type="compositionally biased region" description="Polar residues" evidence="5">
    <location>
        <begin position="67"/>
        <end position="87"/>
    </location>
</feature>
<dbReference type="RefSeq" id="WP_103660719.1">
    <property type="nucleotide sequence ID" value="NZ_ML136894.1"/>
</dbReference>
<evidence type="ECO:0000313" key="8">
    <source>
        <dbReference type="EMBL" id="RVU70231.1"/>
    </source>
</evidence>
<keyword evidence="1" id="KW-0134">Cell wall</keyword>